<dbReference type="AlphaFoldDB" id="A0AAD1XR45"/>
<organism evidence="2 3">
    <name type="scientific">Euplotes crassus</name>
    <dbReference type="NCBI Taxonomy" id="5936"/>
    <lineage>
        <taxon>Eukaryota</taxon>
        <taxon>Sar</taxon>
        <taxon>Alveolata</taxon>
        <taxon>Ciliophora</taxon>
        <taxon>Intramacronucleata</taxon>
        <taxon>Spirotrichea</taxon>
        <taxon>Hypotrichia</taxon>
        <taxon>Euplotida</taxon>
        <taxon>Euplotidae</taxon>
        <taxon>Moneuplotes</taxon>
    </lineage>
</organism>
<dbReference type="EMBL" id="CAMPGE010018775">
    <property type="protein sequence ID" value="CAI2377161.1"/>
    <property type="molecule type" value="Genomic_DNA"/>
</dbReference>
<proteinExistence type="predicted"/>
<keyword evidence="3" id="KW-1185">Reference proteome</keyword>
<evidence type="ECO:0000313" key="3">
    <source>
        <dbReference type="Proteomes" id="UP001295684"/>
    </source>
</evidence>
<evidence type="ECO:0000256" key="1">
    <source>
        <dbReference type="SAM" id="SignalP"/>
    </source>
</evidence>
<feature type="signal peptide" evidence="1">
    <location>
        <begin position="1"/>
        <end position="18"/>
    </location>
</feature>
<name>A0AAD1XR45_EUPCR</name>
<keyword evidence="1" id="KW-0732">Signal</keyword>
<gene>
    <name evidence="2" type="ORF">ECRASSUSDP1_LOCUS18544</name>
</gene>
<evidence type="ECO:0000313" key="2">
    <source>
        <dbReference type="EMBL" id="CAI2377161.1"/>
    </source>
</evidence>
<comment type="caution">
    <text evidence="2">The sequence shown here is derived from an EMBL/GenBank/DDBJ whole genome shotgun (WGS) entry which is preliminary data.</text>
</comment>
<dbReference type="Proteomes" id="UP001295684">
    <property type="component" value="Unassembled WGS sequence"/>
</dbReference>
<sequence length="144" mass="16993">MKGFTLILFAAVLALAYSKWTPFEFKTQYDMIEFMRDEDHHIYLLYFYNSGKESNYNARTIQKERESIKANVYDRFNGMYYREFDITDGRYEYITHHLGIETDDVLEYPTVVAVSDGQGKWIHGPNLSQLLVPTLSAIVRNKRQ</sequence>
<feature type="chain" id="PRO_5041973509" evidence="1">
    <location>
        <begin position="19"/>
        <end position="144"/>
    </location>
</feature>
<protein>
    <submittedName>
        <fullName evidence="2">Uncharacterized protein</fullName>
    </submittedName>
</protein>
<reference evidence="2" key="1">
    <citation type="submission" date="2023-07" db="EMBL/GenBank/DDBJ databases">
        <authorList>
            <consortium name="AG Swart"/>
            <person name="Singh M."/>
            <person name="Singh A."/>
            <person name="Seah K."/>
            <person name="Emmerich C."/>
        </authorList>
    </citation>
    <scope>NUCLEOTIDE SEQUENCE</scope>
    <source>
        <strain evidence="2">DP1</strain>
    </source>
</reference>
<accession>A0AAD1XR45</accession>